<dbReference type="AlphaFoldDB" id="A0A0N9WIQ8"/>
<dbReference type="EMBL" id="CP012830">
    <property type="protein sequence ID" value="ALI01491.1"/>
    <property type="molecule type" value="Genomic_DNA"/>
</dbReference>
<dbReference type="Gene3D" id="3.40.50.880">
    <property type="match status" value="1"/>
</dbReference>
<reference evidence="2 3" key="2">
    <citation type="journal article" date="2018" name="Nature">
        <title>Mutant phenotypes for thousands of bacterial genes of unknown function.</title>
        <authorList>
            <person name="Price M.N."/>
            <person name="Wetmore K.M."/>
            <person name="Waters R.J."/>
            <person name="Callaghan M."/>
            <person name="Ray J."/>
            <person name="Liu H."/>
            <person name="Kuehl J.V."/>
            <person name="Melnyk R.A."/>
            <person name="Lamson J.S."/>
            <person name="Suh Y."/>
            <person name="Carlson H.K."/>
            <person name="Esquivel Z."/>
            <person name="Sadeeshkumar H."/>
            <person name="Chakraborty R."/>
            <person name="Zane G.M."/>
            <person name="Rubin B.E."/>
            <person name="Wall J.D."/>
            <person name="Visel A."/>
            <person name="Bristow J."/>
            <person name="Blow M.J."/>
            <person name="Arkin A.P."/>
            <person name="Deutschbauer A.M."/>
        </authorList>
    </citation>
    <scope>NUCLEOTIDE SEQUENCE [LARGE SCALE GENOMIC DNA]</scope>
    <source>
        <strain evidence="2 3">FW300-N2E3</strain>
    </source>
</reference>
<keyword evidence="2" id="KW-0808">Transferase</keyword>
<feature type="domain" description="Glutamine amidotransferase" evidence="1">
    <location>
        <begin position="25"/>
        <end position="181"/>
    </location>
</feature>
<dbReference type="PANTHER" id="PTHR42695:SF5">
    <property type="entry name" value="GLUTAMINE AMIDOTRANSFERASE YLR126C-RELATED"/>
    <property type="match status" value="1"/>
</dbReference>
<evidence type="ECO:0000313" key="3">
    <source>
        <dbReference type="Proteomes" id="UP000066487"/>
    </source>
</evidence>
<name>A0A0N9WIQ8_PSEFL</name>
<dbReference type="SUPFAM" id="SSF52317">
    <property type="entry name" value="Class I glutamine amidotransferase-like"/>
    <property type="match status" value="1"/>
</dbReference>
<dbReference type="CDD" id="cd01741">
    <property type="entry name" value="GATase1_1"/>
    <property type="match status" value="1"/>
</dbReference>
<accession>A0A0N9WIQ8</accession>
<dbReference type="OrthoDB" id="9813383at2"/>
<dbReference type="Proteomes" id="UP000066487">
    <property type="component" value="Chromosome"/>
</dbReference>
<keyword evidence="2" id="KW-0436">Ligase</keyword>
<gene>
    <name evidence="2" type="ORF">AO353_10550</name>
</gene>
<dbReference type="InterPro" id="IPR017926">
    <property type="entry name" value="GATASE"/>
</dbReference>
<organism evidence="2 3">
    <name type="scientific">Pseudomonas fluorescens</name>
    <dbReference type="NCBI Taxonomy" id="294"/>
    <lineage>
        <taxon>Bacteria</taxon>
        <taxon>Pseudomonadati</taxon>
        <taxon>Pseudomonadota</taxon>
        <taxon>Gammaproteobacteria</taxon>
        <taxon>Pseudomonadales</taxon>
        <taxon>Pseudomonadaceae</taxon>
        <taxon>Pseudomonas</taxon>
    </lineage>
</organism>
<reference evidence="3" key="1">
    <citation type="submission" date="2015-09" db="EMBL/GenBank/DDBJ databases">
        <title>Whole genome sequence of Pseudomonas fluorescens FW300-N2E3.</title>
        <authorList>
            <person name="Ray J."/>
            <person name="Melnyk R."/>
            <person name="Deutschbauer A."/>
        </authorList>
    </citation>
    <scope>NUCLEOTIDE SEQUENCE [LARGE SCALE GENOMIC DNA]</scope>
    <source>
        <strain evidence="3">FW300-N2E3</strain>
    </source>
</reference>
<dbReference type="GO" id="GO:0003922">
    <property type="term" value="F:GMP synthase (glutamine-hydrolyzing) activity"/>
    <property type="evidence" value="ECO:0007669"/>
    <property type="project" value="UniProtKB-EC"/>
</dbReference>
<evidence type="ECO:0000313" key="2">
    <source>
        <dbReference type="EMBL" id="ALI01491.1"/>
    </source>
</evidence>
<dbReference type="EC" id="6.3.5.2" evidence="2"/>
<dbReference type="PANTHER" id="PTHR42695">
    <property type="entry name" value="GLUTAMINE AMIDOTRANSFERASE YLR126C-RELATED"/>
    <property type="match status" value="1"/>
</dbReference>
<sequence length="236" mass="25315">MKTAIALRHIHFEDVGTLDAVIAEQGYELRYLDPTLDALDSAQVQQAHLLIVLGGPIGAYDEQLYPFLQDELALVRQRLQSGKPMLGICLGAQLIARALGAKVYPLGVKEIGFSPLTLTPAGQDSLLAKLEDTPVLHWHGDQFDIPEGGVHLASTAVGAHQAFAVGRNVLGLQFHLEADVRKLEQWLVGHASELAQAGIDPCALRAAAAACGDRLTRAARAVLSDWLNNLDDHASA</sequence>
<keyword evidence="2" id="KW-0315">Glutamine amidotransferase</keyword>
<evidence type="ECO:0000259" key="1">
    <source>
        <dbReference type="Pfam" id="PF00117"/>
    </source>
</evidence>
<dbReference type="GO" id="GO:0005829">
    <property type="term" value="C:cytosol"/>
    <property type="evidence" value="ECO:0007669"/>
    <property type="project" value="TreeGrafter"/>
</dbReference>
<dbReference type="PROSITE" id="PS51273">
    <property type="entry name" value="GATASE_TYPE_1"/>
    <property type="match status" value="1"/>
</dbReference>
<proteinExistence type="predicted"/>
<dbReference type="RefSeq" id="WP_054594877.1">
    <property type="nucleotide sequence ID" value="NZ_CP012830.1"/>
</dbReference>
<protein>
    <submittedName>
        <fullName evidence="2">Glutamine amidotransferase</fullName>
        <ecNumber evidence="2">6.3.5.2</ecNumber>
    </submittedName>
</protein>
<dbReference type="GO" id="GO:0016740">
    <property type="term" value="F:transferase activity"/>
    <property type="evidence" value="ECO:0007669"/>
    <property type="project" value="UniProtKB-KW"/>
</dbReference>
<dbReference type="Pfam" id="PF00117">
    <property type="entry name" value="GATase"/>
    <property type="match status" value="1"/>
</dbReference>
<dbReference type="InterPro" id="IPR029062">
    <property type="entry name" value="Class_I_gatase-like"/>
</dbReference>
<dbReference type="InterPro" id="IPR044992">
    <property type="entry name" value="ChyE-like"/>
</dbReference>
<dbReference type="NCBIfam" id="NF005458">
    <property type="entry name" value="PRK07053.1"/>
    <property type="match status" value="1"/>
</dbReference>